<name>A0AAV4V7K9_CAEEX</name>
<accession>A0AAV4V7K9</accession>
<evidence type="ECO:0000313" key="2">
    <source>
        <dbReference type="Proteomes" id="UP001054945"/>
    </source>
</evidence>
<gene>
    <name evidence="1" type="ORF">CEXT_405011</name>
</gene>
<dbReference type="AlphaFoldDB" id="A0AAV4V7K9"/>
<comment type="caution">
    <text evidence="1">The sequence shown here is derived from an EMBL/GenBank/DDBJ whole genome shotgun (WGS) entry which is preliminary data.</text>
</comment>
<sequence>MVHLVHRVFKVNGFRIIAIDARAPRCFKMHKENSAIARPLFLFGTKGSWKAIFTATVFIGGEVFSKRMGKTFRLVACQKVILELGGKEDIQVRIDRVKILKDSSCFNFSTLGVHAS</sequence>
<protein>
    <submittedName>
        <fullName evidence="1">Uncharacterized protein</fullName>
    </submittedName>
</protein>
<reference evidence="1 2" key="1">
    <citation type="submission" date="2021-06" db="EMBL/GenBank/DDBJ databases">
        <title>Caerostris extrusa draft genome.</title>
        <authorList>
            <person name="Kono N."/>
            <person name="Arakawa K."/>
        </authorList>
    </citation>
    <scope>NUCLEOTIDE SEQUENCE [LARGE SCALE GENOMIC DNA]</scope>
</reference>
<dbReference type="Proteomes" id="UP001054945">
    <property type="component" value="Unassembled WGS sequence"/>
</dbReference>
<organism evidence="1 2">
    <name type="scientific">Caerostris extrusa</name>
    <name type="common">Bark spider</name>
    <name type="synonym">Caerostris bankana</name>
    <dbReference type="NCBI Taxonomy" id="172846"/>
    <lineage>
        <taxon>Eukaryota</taxon>
        <taxon>Metazoa</taxon>
        <taxon>Ecdysozoa</taxon>
        <taxon>Arthropoda</taxon>
        <taxon>Chelicerata</taxon>
        <taxon>Arachnida</taxon>
        <taxon>Araneae</taxon>
        <taxon>Araneomorphae</taxon>
        <taxon>Entelegynae</taxon>
        <taxon>Araneoidea</taxon>
        <taxon>Araneidae</taxon>
        <taxon>Caerostris</taxon>
    </lineage>
</organism>
<dbReference type="EMBL" id="BPLR01014095">
    <property type="protein sequence ID" value="GIY66212.1"/>
    <property type="molecule type" value="Genomic_DNA"/>
</dbReference>
<proteinExistence type="predicted"/>
<evidence type="ECO:0000313" key="1">
    <source>
        <dbReference type="EMBL" id="GIY66212.1"/>
    </source>
</evidence>
<keyword evidence="2" id="KW-1185">Reference proteome</keyword>